<gene>
    <name evidence="10" type="ORF">QQX98_003644</name>
</gene>
<dbReference type="InterPro" id="IPR020846">
    <property type="entry name" value="MFS_dom"/>
</dbReference>
<feature type="transmembrane region" description="Helical" evidence="8">
    <location>
        <begin position="186"/>
        <end position="203"/>
    </location>
</feature>
<dbReference type="InterPro" id="IPR050327">
    <property type="entry name" value="Proton-linked_MCT"/>
</dbReference>
<feature type="transmembrane region" description="Helical" evidence="8">
    <location>
        <begin position="215"/>
        <end position="234"/>
    </location>
</feature>
<dbReference type="Proteomes" id="UP001498476">
    <property type="component" value="Unassembled WGS sequence"/>
</dbReference>
<feature type="domain" description="Major facilitator superfamily (MFS) profile" evidence="9">
    <location>
        <begin position="1"/>
        <end position="332"/>
    </location>
</feature>
<accession>A0ABR1HCQ0</accession>
<evidence type="ECO:0000256" key="4">
    <source>
        <dbReference type="ARBA" id="ARBA00022692"/>
    </source>
</evidence>
<dbReference type="InterPro" id="IPR036259">
    <property type="entry name" value="MFS_trans_sf"/>
</dbReference>
<keyword evidence="6 8" id="KW-0472">Membrane</keyword>
<feature type="transmembrane region" description="Helical" evidence="8">
    <location>
        <begin position="19"/>
        <end position="37"/>
    </location>
</feature>
<feature type="transmembrane region" description="Helical" evidence="8">
    <location>
        <begin position="75"/>
        <end position="95"/>
    </location>
</feature>
<dbReference type="SUPFAM" id="SSF103473">
    <property type="entry name" value="MFS general substrate transporter"/>
    <property type="match status" value="1"/>
</dbReference>
<feature type="transmembrane region" description="Helical" evidence="8">
    <location>
        <begin position="279"/>
        <end position="299"/>
    </location>
</feature>
<evidence type="ECO:0000259" key="9">
    <source>
        <dbReference type="PROSITE" id="PS50850"/>
    </source>
</evidence>
<dbReference type="InterPro" id="IPR011701">
    <property type="entry name" value="MFS"/>
</dbReference>
<evidence type="ECO:0000256" key="8">
    <source>
        <dbReference type="SAM" id="Phobius"/>
    </source>
</evidence>
<name>A0ABR1HCQ0_9HYPO</name>
<keyword evidence="4 8" id="KW-0812">Transmembrane</keyword>
<comment type="similarity">
    <text evidence="2">Belongs to the major facilitator superfamily. Monocarboxylate porter (TC 2.A.1.13) family.</text>
</comment>
<keyword evidence="5 8" id="KW-1133">Transmembrane helix</keyword>
<evidence type="ECO:0000256" key="2">
    <source>
        <dbReference type="ARBA" id="ARBA00006727"/>
    </source>
</evidence>
<feature type="transmembrane region" description="Helical" evidence="8">
    <location>
        <begin position="43"/>
        <end position="63"/>
    </location>
</feature>
<evidence type="ECO:0000256" key="5">
    <source>
        <dbReference type="ARBA" id="ARBA00022989"/>
    </source>
</evidence>
<feature type="transmembrane region" description="Helical" evidence="8">
    <location>
        <begin position="107"/>
        <end position="127"/>
    </location>
</feature>
<dbReference type="Gene3D" id="1.20.1250.20">
    <property type="entry name" value="MFS general substrate transporter like domains"/>
    <property type="match status" value="2"/>
</dbReference>
<feature type="transmembrane region" description="Helical" evidence="8">
    <location>
        <begin position="153"/>
        <end position="174"/>
    </location>
</feature>
<evidence type="ECO:0000256" key="7">
    <source>
        <dbReference type="ARBA" id="ARBA00023180"/>
    </source>
</evidence>
<feature type="transmembrane region" description="Helical" evidence="8">
    <location>
        <begin position="240"/>
        <end position="259"/>
    </location>
</feature>
<feature type="transmembrane region" description="Helical" evidence="8">
    <location>
        <begin position="311"/>
        <end position="329"/>
    </location>
</feature>
<sequence>MVMGPVVGRLYGIYGPRRLILGGTLLHVFGLMMASISTKYYQILLSQGICSAIGASAIFQPAISTVPEWFNKRRGAAFGICSTGSSIGGVIFPIMLTHLIKKVGFPWTMRISALIILFLLVIANLTVRQRVETKHHASKKVDHLRPFRELKSFFLMAGFFLITFGIFVPIDYVVVEARASGMRAGILQYLVPILNAASFFGRSTSGLVADKLGRFNIFCTVCGITGILTLGLWIPASSNAALISFAAFFGFFSGAYISLSPALVAEVSPPEEFGYRTGLLFLCGSIGGLVTNPIAGAILDAEHGSFTGLKAFAGAFCLVGTAITFGARLHETGFKLAAKY</sequence>
<dbReference type="PANTHER" id="PTHR11360">
    <property type="entry name" value="MONOCARBOXYLATE TRANSPORTER"/>
    <property type="match status" value="1"/>
</dbReference>
<proteinExistence type="inferred from homology"/>
<evidence type="ECO:0000313" key="10">
    <source>
        <dbReference type="EMBL" id="KAK7418941.1"/>
    </source>
</evidence>
<dbReference type="Pfam" id="PF07690">
    <property type="entry name" value="MFS_1"/>
    <property type="match status" value="1"/>
</dbReference>
<keyword evidence="3" id="KW-0813">Transport</keyword>
<evidence type="ECO:0000256" key="6">
    <source>
        <dbReference type="ARBA" id="ARBA00023136"/>
    </source>
</evidence>
<protein>
    <recommendedName>
        <fullName evidence="9">Major facilitator superfamily (MFS) profile domain-containing protein</fullName>
    </recommendedName>
</protein>
<dbReference type="EMBL" id="JAZAVJ010000042">
    <property type="protein sequence ID" value="KAK7418941.1"/>
    <property type="molecule type" value="Genomic_DNA"/>
</dbReference>
<dbReference type="PROSITE" id="PS50850">
    <property type="entry name" value="MFS"/>
    <property type="match status" value="1"/>
</dbReference>
<evidence type="ECO:0000313" key="11">
    <source>
        <dbReference type="Proteomes" id="UP001498476"/>
    </source>
</evidence>
<evidence type="ECO:0000256" key="1">
    <source>
        <dbReference type="ARBA" id="ARBA00004141"/>
    </source>
</evidence>
<comment type="subcellular location">
    <subcellularLocation>
        <location evidence="1">Membrane</location>
        <topology evidence="1">Multi-pass membrane protein</topology>
    </subcellularLocation>
</comment>
<dbReference type="PANTHER" id="PTHR11360:SF224">
    <property type="entry name" value="MAJOR FACILITATOR SUPERFAMILY (MFS) PROFILE DOMAIN-CONTAINING PROTEIN-RELATED"/>
    <property type="match status" value="1"/>
</dbReference>
<evidence type="ECO:0000256" key="3">
    <source>
        <dbReference type="ARBA" id="ARBA00022448"/>
    </source>
</evidence>
<reference evidence="10 11" key="1">
    <citation type="journal article" date="2025" name="Microbiol. Resour. Announc.">
        <title>Draft genome sequences for Neonectria magnoliae and Neonectria punicea, canker pathogens of Liriodendron tulipifera and Acer saccharum in West Virginia.</title>
        <authorList>
            <person name="Petronek H.M."/>
            <person name="Kasson M.T."/>
            <person name="Metheny A.M."/>
            <person name="Stauder C.M."/>
            <person name="Lovett B."/>
            <person name="Lynch S.C."/>
            <person name="Garnas J.R."/>
            <person name="Kasson L.R."/>
            <person name="Stajich J.E."/>
        </authorList>
    </citation>
    <scope>NUCLEOTIDE SEQUENCE [LARGE SCALE GENOMIC DNA]</scope>
    <source>
        <strain evidence="10 11">NRRL 64653</strain>
    </source>
</reference>
<comment type="caution">
    <text evidence="10">The sequence shown here is derived from an EMBL/GenBank/DDBJ whole genome shotgun (WGS) entry which is preliminary data.</text>
</comment>
<keyword evidence="7" id="KW-0325">Glycoprotein</keyword>
<keyword evidence="11" id="KW-1185">Reference proteome</keyword>
<organism evidence="10 11">
    <name type="scientific">Neonectria punicea</name>
    <dbReference type="NCBI Taxonomy" id="979145"/>
    <lineage>
        <taxon>Eukaryota</taxon>
        <taxon>Fungi</taxon>
        <taxon>Dikarya</taxon>
        <taxon>Ascomycota</taxon>
        <taxon>Pezizomycotina</taxon>
        <taxon>Sordariomycetes</taxon>
        <taxon>Hypocreomycetidae</taxon>
        <taxon>Hypocreales</taxon>
        <taxon>Nectriaceae</taxon>
        <taxon>Neonectria</taxon>
    </lineage>
</organism>